<feature type="domain" description="Armadillo repeat-containing" evidence="7">
    <location>
        <begin position="197"/>
        <end position="256"/>
    </location>
</feature>
<dbReference type="PANTHER" id="PTHR15712:SF9">
    <property type="entry name" value="ARMADILLO REPEAT-CONTAINING X-LINKED PROTEIN 2"/>
    <property type="match status" value="1"/>
</dbReference>
<dbReference type="PANTHER" id="PTHR15712">
    <property type="entry name" value="ARMADILLO REPEAT CONTAINING PROTEIN"/>
    <property type="match status" value="1"/>
</dbReference>
<evidence type="ECO:0000256" key="4">
    <source>
        <dbReference type="ARBA" id="ARBA00022989"/>
    </source>
</evidence>
<dbReference type="InterPro" id="IPR016024">
    <property type="entry name" value="ARM-type_fold"/>
</dbReference>
<evidence type="ECO:0000313" key="8">
    <source>
        <dbReference type="Ensembl" id="ENSBIXP00000032143.1"/>
    </source>
</evidence>
<evidence type="ECO:0000313" key="9">
    <source>
        <dbReference type="Proteomes" id="UP000314981"/>
    </source>
</evidence>
<dbReference type="STRING" id="30522.A0A4W2E7X0"/>
<evidence type="ECO:0000256" key="1">
    <source>
        <dbReference type="ARBA" id="ARBA00004572"/>
    </source>
</evidence>
<dbReference type="InterPro" id="IPR051303">
    <property type="entry name" value="Armcx_regulator"/>
</dbReference>
<dbReference type="OMA" id="XGSPRTA"/>
<keyword evidence="5" id="KW-0496">Mitochondrion</keyword>
<dbReference type="Proteomes" id="UP000314981">
    <property type="component" value="Chromosome 18"/>
</dbReference>
<evidence type="ECO:0000256" key="5">
    <source>
        <dbReference type="ARBA" id="ARBA00023128"/>
    </source>
</evidence>
<keyword evidence="3" id="KW-1000">Mitochondrion outer membrane</keyword>
<proteinExistence type="predicted"/>
<dbReference type="Pfam" id="PF04826">
    <property type="entry name" value="Arm_2"/>
    <property type="match status" value="2"/>
</dbReference>
<protein>
    <recommendedName>
        <fullName evidence="7">Armadillo repeat-containing domain-containing protein</fullName>
    </recommendedName>
</protein>
<dbReference type="Ensembl" id="ENSBIXT00000016758.1">
    <property type="protein sequence ID" value="ENSBIXP00000032143.1"/>
    <property type="gene ID" value="ENSBIXG00000014619.1"/>
</dbReference>
<evidence type="ECO:0000256" key="3">
    <source>
        <dbReference type="ARBA" id="ARBA00022787"/>
    </source>
</evidence>
<name>A0A4W2E7X0_BOBOX</name>
<reference evidence="8" key="2">
    <citation type="submission" date="2025-08" db="UniProtKB">
        <authorList>
            <consortium name="Ensembl"/>
        </authorList>
    </citation>
    <scope>IDENTIFICATION</scope>
</reference>
<keyword evidence="2" id="KW-0812">Transmembrane</keyword>
<dbReference type="InterPro" id="IPR006911">
    <property type="entry name" value="ARM-rpt_dom"/>
</dbReference>
<evidence type="ECO:0000256" key="6">
    <source>
        <dbReference type="ARBA" id="ARBA00023136"/>
    </source>
</evidence>
<reference evidence="8" key="3">
    <citation type="submission" date="2025-09" db="UniProtKB">
        <authorList>
            <consortium name="Ensembl"/>
        </authorList>
    </citation>
    <scope>IDENTIFICATION</scope>
</reference>
<keyword evidence="4" id="KW-1133">Transmembrane helix</keyword>
<keyword evidence="6" id="KW-0472">Membrane</keyword>
<dbReference type="GO" id="GO:0005741">
    <property type="term" value="C:mitochondrial outer membrane"/>
    <property type="evidence" value="ECO:0007669"/>
    <property type="project" value="UniProtKB-SubCell"/>
</dbReference>
<accession>A0A4W2E7X0</accession>
<reference evidence="8 9" key="1">
    <citation type="submission" date="2018-11" db="EMBL/GenBank/DDBJ databases">
        <title>Haplotype-resolved cattle genomes.</title>
        <authorList>
            <person name="Low W.Y."/>
            <person name="Tearle R."/>
            <person name="Bickhart D.M."/>
            <person name="Rosen B.D."/>
            <person name="Koren S."/>
            <person name="Rhie A."/>
            <person name="Hiendleder S."/>
            <person name="Phillippy A.M."/>
            <person name="Smith T.P.L."/>
            <person name="Williams J.L."/>
        </authorList>
    </citation>
    <scope>NUCLEOTIDE SEQUENCE [LARGE SCALE GENOMIC DNA]</scope>
</reference>
<evidence type="ECO:0000259" key="7">
    <source>
        <dbReference type="Pfam" id="PF04826"/>
    </source>
</evidence>
<keyword evidence="9" id="KW-1185">Reference proteome</keyword>
<feature type="domain" description="Armadillo repeat-containing" evidence="7">
    <location>
        <begin position="53"/>
        <end position="183"/>
    </location>
</feature>
<sequence>MSSVWGAGCVAAGIVIRASAWYCVYKYTQQKGKGRRPVPMQKRPFPYEIDEILGVRDLRKVLALLQKSDDPFIQQVALLTLSNNADYSCNQDTIRKLGGLPIIANMINKTDPHIKEKALMAMNNLSENYENQGRFQVYMNKVMDDIMASNLNSAVQVVGLKFLTNMTITNDYQHLLVNSIANFSVCYLREVEKSRYVKKKLLSSQVPSSFSSLYNSYVESEILINALTLFEIIYDNLRAEVFNYREFNKGSHFHLCTASGVCVKKIRALADHDDLLVKVKVVKLVDKF</sequence>
<organism evidence="8 9">
    <name type="scientific">Bos indicus x Bos taurus</name>
    <name type="common">Hybrid cattle</name>
    <dbReference type="NCBI Taxonomy" id="30522"/>
    <lineage>
        <taxon>Eukaryota</taxon>
        <taxon>Metazoa</taxon>
        <taxon>Chordata</taxon>
        <taxon>Craniata</taxon>
        <taxon>Vertebrata</taxon>
        <taxon>Euteleostomi</taxon>
        <taxon>Mammalia</taxon>
        <taxon>Eutheria</taxon>
        <taxon>Laurasiatheria</taxon>
        <taxon>Artiodactyla</taxon>
        <taxon>Ruminantia</taxon>
        <taxon>Pecora</taxon>
        <taxon>Bovidae</taxon>
        <taxon>Bovinae</taxon>
        <taxon>Bos</taxon>
    </lineage>
</organism>
<evidence type="ECO:0000256" key="2">
    <source>
        <dbReference type="ARBA" id="ARBA00022692"/>
    </source>
</evidence>
<comment type="subcellular location">
    <subcellularLocation>
        <location evidence="1">Mitochondrion outer membrane</location>
        <topology evidence="1">Single-pass membrane protein</topology>
    </subcellularLocation>
</comment>
<dbReference type="AlphaFoldDB" id="A0A4W2E7X0"/>
<dbReference type="Gene3D" id="1.25.10.10">
    <property type="entry name" value="Leucine-rich Repeat Variant"/>
    <property type="match status" value="1"/>
</dbReference>
<dbReference type="SUPFAM" id="SSF48371">
    <property type="entry name" value="ARM repeat"/>
    <property type="match status" value="1"/>
</dbReference>
<dbReference type="InterPro" id="IPR011989">
    <property type="entry name" value="ARM-like"/>
</dbReference>